<keyword evidence="3 6" id="KW-0812">Transmembrane</keyword>
<dbReference type="EMBL" id="JAHQIW010004660">
    <property type="protein sequence ID" value="KAJ1363282.1"/>
    <property type="molecule type" value="Genomic_DNA"/>
</dbReference>
<feature type="transmembrane region" description="Helical" evidence="6">
    <location>
        <begin position="20"/>
        <end position="38"/>
    </location>
</feature>
<feature type="transmembrane region" description="Helical" evidence="6">
    <location>
        <begin position="50"/>
        <end position="70"/>
    </location>
</feature>
<keyword evidence="4 6" id="KW-1133">Transmembrane helix</keyword>
<dbReference type="Proteomes" id="UP001196413">
    <property type="component" value="Unassembled WGS sequence"/>
</dbReference>
<dbReference type="PANTHER" id="PTHR23510:SF3">
    <property type="entry name" value="MAJOR FACILITATOR SUPERFAMILY DOMAIN-CONTAINING PROTEIN 8"/>
    <property type="match status" value="1"/>
</dbReference>
<protein>
    <recommendedName>
        <fullName evidence="9">Major facilitator superfamily (MFS) profile domain-containing protein</fullName>
    </recommendedName>
</protein>
<dbReference type="Gene3D" id="1.20.1250.20">
    <property type="entry name" value="MFS general substrate transporter like domains"/>
    <property type="match status" value="1"/>
</dbReference>
<dbReference type="GO" id="GO:0012505">
    <property type="term" value="C:endomembrane system"/>
    <property type="evidence" value="ECO:0007669"/>
    <property type="project" value="UniProtKB-SubCell"/>
</dbReference>
<evidence type="ECO:0000256" key="5">
    <source>
        <dbReference type="ARBA" id="ARBA00023136"/>
    </source>
</evidence>
<dbReference type="GO" id="GO:0005765">
    <property type="term" value="C:lysosomal membrane"/>
    <property type="evidence" value="ECO:0007669"/>
    <property type="project" value="TreeGrafter"/>
</dbReference>
<dbReference type="InterPro" id="IPR011701">
    <property type="entry name" value="MFS"/>
</dbReference>
<keyword evidence="2" id="KW-0813">Transport</keyword>
<comment type="caution">
    <text evidence="7">The sequence shown here is derived from an EMBL/GenBank/DDBJ whole genome shotgun (WGS) entry which is preliminary data.</text>
</comment>
<dbReference type="PANTHER" id="PTHR23510">
    <property type="entry name" value="INNER MEMBRANE TRANSPORT PROTEIN YAJR"/>
    <property type="match status" value="1"/>
</dbReference>
<reference evidence="7" key="1">
    <citation type="submission" date="2021-06" db="EMBL/GenBank/DDBJ databases">
        <title>Parelaphostrongylus tenuis whole genome reference sequence.</title>
        <authorList>
            <person name="Garwood T.J."/>
            <person name="Larsen P.A."/>
            <person name="Fountain-Jones N.M."/>
            <person name="Garbe J.R."/>
            <person name="Macchietto M.G."/>
            <person name="Kania S.A."/>
            <person name="Gerhold R.W."/>
            <person name="Richards J.E."/>
            <person name="Wolf T.M."/>
        </authorList>
    </citation>
    <scope>NUCLEOTIDE SEQUENCE</scope>
    <source>
        <strain evidence="7">MNPRO001-30</strain>
        <tissue evidence="7">Meninges</tissue>
    </source>
</reference>
<name>A0AAD5QVU3_PARTN</name>
<evidence type="ECO:0000256" key="6">
    <source>
        <dbReference type="SAM" id="Phobius"/>
    </source>
</evidence>
<proteinExistence type="predicted"/>
<dbReference type="Pfam" id="PF07690">
    <property type="entry name" value="MFS_1"/>
    <property type="match status" value="1"/>
</dbReference>
<dbReference type="SUPFAM" id="SSF103473">
    <property type="entry name" value="MFS general substrate transporter"/>
    <property type="match status" value="1"/>
</dbReference>
<dbReference type="AlphaFoldDB" id="A0AAD5QVU3"/>
<gene>
    <name evidence="7" type="ORF">KIN20_023119</name>
</gene>
<accession>A0AAD5QVU3</accession>
<evidence type="ECO:0000256" key="4">
    <source>
        <dbReference type="ARBA" id="ARBA00022989"/>
    </source>
</evidence>
<comment type="subcellular location">
    <subcellularLocation>
        <location evidence="1">Endomembrane system</location>
        <topology evidence="1">Multi-pass membrane protein</topology>
    </subcellularLocation>
</comment>
<evidence type="ECO:0008006" key="9">
    <source>
        <dbReference type="Google" id="ProtNLM"/>
    </source>
</evidence>
<sequence length="129" mass="14581">MWPYLKKLNPQAEETHFGHIVALYSIGQCICAPSFGYWSNRIEQIRLPLLAGFSLMMAGNVLYLSLQFFSPSHATIAMAFARFISGCGTVTMCFANWIVYNVISRSIEESETADDQLSEYLYSKNLIYG</sequence>
<keyword evidence="8" id="KW-1185">Reference proteome</keyword>
<organism evidence="7 8">
    <name type="scientific">Parelaphostrongylus tenuis</name>
    <name type="common">Meningeal worm</name>
    <dbReference type="NCBI Taxonomy" id="148309"/>
    <lineage>
        <taxon>Eukaryota</taxon>
        <taxon>Metazoa</taxon>
        <taxon>Ecdysozoa</taxon>
        <taxon>Nematoda</taxon>
        <taxon>Chromadorea</taxon>
        <taxon>Rhabditida</taxon>
        <taxon>Rhabditina</taxon>
        <taxon>Rhabditomorpha</taxon>
        <taxon>Strongyloidea</taxon>
        <taxon>Metastrongylidae</taxon>
        <taxon>Parelaphostrongylus</taxon>
    </lineage>
</organism>
<feature type="transmembrane region" description="Helical" evidence="6">
    <location>
        <begin position="76"/>
        <end position="100"/>
    </location>
</feature>
<evidence type="ECO:0000256" key="1">
    <source>
        <dbReference type="ARBA" id="ARBA00004127"/>
    </source>
</evidence>
<keyword evidence="5 6" id="KW-0472">Membrane</keyword>
<dbReference type="GO" id="GO:0022857">
    <property type="term" value="F:transmembrane transporter activity"/>
    <property type="evidence" value="ECO:0007669"/>
    <property type="project" value="InterPro"/>
</dbReference>
<dbReference type="InterPro" id="IPR051068">
    <property type="entry name" value="MFS_Domain-Containing_Protein"/>
</dbReference>
<evidence type="ECO:0000256" key="3">
    <source>
        <dbReference type="ARBA" id="ARBA00022692"/>
    </source>
</evidence>
<evidence type="ECO:0000256" key="2">
    <source>
        <dbReference type="ARBA" id="ARBA00022448"/>
    </source>
</evidence>
<dbReference type="InterPro" id="IPR036259">
    <property type="entry name" value="MFS_trans_sf"/>
</dbReference>
<evidence type="ECO:0000313" key="7">
    <source>
        <dbReference type="EMBL" id="KAJ1363282.1"/>
    </source>
</evidence>
<evidence type="ECO:0000313" key="8">
    <source>
        <dbReference type="Proteomes" id="UP001196413"/>
    </source>
</evidence>